<name>A0A1V4IVM7_9CLOT</name>
<dbReference type="Pfam" id="PF04452">
    <property type="entry name" value="Methyltrans_RNA"/>
    <property type="match status" value="1"/>
</dbReference>
<dbReference type="InterPro" id="IPR046886">
    <property type="entry name" value="RsmE_MTase_dom"/>
</dbReference>
<comment type="subcellular location">
    <subcellularLocation>
        <location evidence="1 12">Cytoplasm</location>
    </subcellularLocation>
</comment>
<accession>A0A1V4IVM7</accession>
<evidence type="ECO:0000313" key="15">
    <source>
        <dbReference type="EMBL" id="OPJ63845.1"/>
    </source>
</evidence>
<evidence type="ECO:0000256" key="3">
    <source>
        <dbReference type="ARBA" id="ARBA00012328"/>
    </source>
</evidence>
<evidence type="ECO:0000256" key="4">
    <source>
        <dbReference type="ARBA" id="ARBA00013673"/>
    </source>
</evidence>
<keyword evidence="9 12" id="KW-0949">S-adenosyl-L-methionine</keyword>
<dbReference type="OrthoDB" id="9815641at2"/>
<keyword evidence="16" id="KW-1185">Reference proteome</keyword>
<comment type="similarity">
    <text evidence="2 12">Belongs to the RNA methyltransferase RsmE family.</text>
</comment>
<dbReference type="EMBL" id="MZGV01000007">
    <property type="protein sequence ID" value="OPJ63845.1"/>
    <property type="molecule type" value="Genomic_DNA"/>
</dbReference>
<dbReference type="SUPFAM" id="SSF75217">
    <property type="entry name" value="alpha/beta knot"/>
    <property type="match status" value="1"/>
</dbReference>
<evidence type="ECO:0000256" key="7">
    <source>
        <dbReference type="ARBA" id="ARBA00022603"/>
    </source>
</evidence>
<dbReference type="NCBIfam" id="TIGR00046">
    <property type="entry name" value="RsmE family RNA methyltransferase"/>
    <property type="match status" value="1"/>
</dbReference>
<dbReference type="STRING" id="1450648.CLORY_10290"/>
<sequence length="250" mass="28079">MHKFFVKPENISGNTAVIDGDDVKHIYKVLRLEKDDEIIINNLADEEFLGAIEEVNKMQVTVKIIKKLDISNESNINITLFQGLPKSTKMDFIVQKSTEIGVKKITPILTERVVNKVEIKEFKKVDRWRRIALEACKQSKRTTIPEIDEPMEFETLLNVLKGFDLIVVPYENAEGFGIKKMCSAAERDNILNVAVIIGPEGGFEQSEIDKLTQLGAYIVTLGPRILRTETAGIITSAILQYELGDMGGII</sequence>
<evidence type="ECO:0000256" key="2">
    <source>
        <dbReference type="ARBA" id="ARBA00005528"/>
    </source>
</evidence>
<keyword evidence="8 12" id="KW-0808">Transferase</keyword>
<protein>
    <recommendedName>
        <fullName evidence="4 12">Ribosomal RNA small subunit methyltransferase E</fullName>
        <ecNumber evidence="3 12">2.1.1.193</ecNumber>
    </recommendedName>
</protein>
<evidence type="ECO:0000256" key="8">
    <source>
        <dbReference type="ARBA" id="ARBA00022679"/>
    </source>
</evidence>
<evidence type="ECO:0000259" key="14">
    <source>
        <dbReference type="Pfam" id="PF20260"/>
    </source>
</evidence>
<dbReference type="InterPro" id="IPR015947">
    <property type="entry name" value="PUA-like_sf"/>
</dbReference>
<dbReference type="InterPro" id="IPR029028">
    <property type="entry name" value="Alpha/beta_knot_MTases"/>
</dbReference>
<comment type="caution">
    <text evidence="15">The sequence shown here is derived from an EMBL/GenBank/DDBJ whole genome shotgun (WGS) entry which is preliminary data.</text>
</comment>
<dbReference type="GO" id="GO:0070475">
    <property type="term" value="P:rRNA base methylation"/>
    <property type="evidence" value="ECO:0007669"/>
    <property type="project" value="TreeGrafter"/>
</dbReference>
<dbReference type="Gene3D" id="2.40.240.20">
    <property type="entry name" value="Hypothetical PUA domain-like, domain 1"/>
    <property type="match status" value="1"/>
</dbReference>
<comment type="function">
    <text evidence="10 12">Specifically methylates the N3 position of the uracil ring of uridine 1498 (m3U1498) in 16S rRNA. Acts on the fully assembled 30S ribosomal subunit.</text>
</comment>
<reference evidence="15 16" key="1">
    <citation type="submission" date="2017-03" db="EMBL/GenBank/DDBJ databases">
        <title>Genome sequence of Clostridium oryzae DSM 28571.</title>
        <authorList>
            <person name="Poehlein A."/>
            <person name="Daniel R."/>
        </authorList>
    </citation>
    <scope>NUCLEOTIDE SEQUENCE [LARGE SCALE GENOMIC DNA]</scope>
    <source>
        <strain evidence="15 16">DSM 28571</strain>
    </source>
</reference>
<evidence type="ECO:0000256" key="9">
    <source>
        <dbReference type="ARBA" id="ARBA00022691"/>
    </source>
</evidence>
<dbReference type="GO" id="GO:0070042">
    <property type="term" value="F:rRNA (uridine-N3-)-methyltransferase activity"/>
    <property type="evidence" value="ECO:0007669"/>
    <property type="project" value="TreeGrafter"/>
</dbReference>
<evidence type="ECO:0000256" key="6">
    <source>
        <dbReference type="ARBA" id="ARBA00022552"/>
    </source>
</evidence>
<dbReference type="PANTHER" id="PTHR30027:SF3">
    <property type="entry name" value="16S RRNA (URACIL(1498)-N(3))-METHYLTRANSFERASE"/>
    <property type="match status" value="1"/>
</dbReference>
<keyword evidence="6 12" id="KW-0698">rRNA processing</keyword>
<dbReference type="PIRSF" id="PIRSF015601">
    <property type="entry name" value="MTase_slr0722"/>
    <property type="match status" value="1"/>
</dbReference>
<dbReference type="RefSeq" id="WP_079422451.1">
    <property type="nucleotide sequence ID" value="NZ_MZGV01000007.1"/>
</dbReference>
<gene>
    <name evidence="15" type="primary">rsmE</name>
    <name evidence="15" type="ORF">CLORY_10290</name>
</gene>
<evidence type="ECO:0000256" key="10">
    <source>
        <dbReference type="ARBA" id="ARBA00025699"/>
    </source>
</evidence>
<organism evidence="15 16">
    <name type="scientific">Clostridium oryzae</name>
    <dbReference type="NCBI Taxonomy" id="1450648"/>
    <lineage>
        <taxon>Bacteria</taxon>
        <taxon>Bacillati</taxon>
        <taxon>Bacillota</taxon>
        <taxon>Clostridia</taxon>
        <taxon>Eubacteriales</taxon>
        <taxon>Clostridiaceae</taxon>
        <taxon>Clostridium</taxon>
    </lineage>
</organism>
<dbReference type="InterPro" id="IPR029026">
    <property type="entry name" value="tRNA_m1G_MTases_N"/>
</dbReference>
<dbReference type="NCBIfam" id="NF008692">
    <property type="entry name" value="PRK11713.1-5"/>
    <property type="match status" value="1"/>
</dbReference>
<dbReference type="SUPFAM" id="SSF88697">
    <property type="entry name" value="PUA domain-like"/>
    <property type="match status" value="1"/>
</dbReference>
<evidence type="ECO:0000256" key="5">
    <source>
        <dbReference type="ARBA" id="ARBA00022490"/>
    </source>
</evidence>
<dbReference type="PANTHER" id="PTHR30027">
    <property type="entry name" value="RIBOSOMAL RNA SMALL SUBUNIT METHYLTRANSFERASE E"/>
    <property type="match status" value="1"/>
</dbReference>
<dbReference type="Gene3D" id="3.40.1280.10">
    <property type="match status" value="1"/>
</dbReference>
<dbReference type="EC" id="2.1.1.193" evidence="3 12"/>
<evidence type="ECO:0000256" key="11">
    <source>
        <dbReference type="ARBA" id="ARBA00047944"/>
    </source>
</evidence>
<dbReference type="Pfam" id="PF20260">
    <property type="entry name" value="PUA_4"/>
    <property type="match status" value="1"/>
</dbReference>
<feature type="domain" description="Ribosomal RNA small subunit methyltransferase E PUA-like" evidence="14">
    <location>
        <begin position="18"/>
        <end position="65"/>
    </location>
</feature>
<dbReference type="GO" id="GO:0005737">
    <property type="term" value="C:cytoplasm"/>
    <property type="evidence" value="ECO:0007669"/>
    <property type="project" value="UniProtKB-SubCell"/>
</dbReference>
<keyword evidence="5 12" id="KW-0963">Cytoplasm</keyword>
<dbReference type="Proteomes" id="UP000190080">
    <property type="component" value="Unassembled WGS sequence"/>
</dbReference>
<dbReference type="CDD" id="cd18084">
    <property type="entry name" value="RsmE-like"/>
    <property type="match status" value="1"/>
</dbReference>
<comment type="catalytic activity">
    <reaction evidence="11 12">
        <text>uridine(1498) in 16S rRNA + S-adenosyl-L-methionine = N(3)-methyluridine(1498) in 16S rRNA + S-adenosyl-L-homocysteine + H(+)</text>
        <dbReference type="Rhea" id="RHEA:42920"/>
        <dbReference type="Rhea" id="RHEA-COMP:10283"/>
        <dbReference type="Rhea" id="RHEA-COMP:10284"/>
        <dbReference type="ChEBI" id="CHEBI:15378"/>
        <dbReference type="ChEBI" id="CHEBI:57856"/>
        <dbReference type="ChEBI" id="CHEBI:59789"/>
        <dbReference type="ChEBI" id="CHEBI:65315"/>
        <dbReference type="ChEBI" id="CHEBI:74502"/>
        <dbReference type="EC" id="2.1.1.193"/>
    </reaction>
</comment>
<proteinExistence type="inferred from homology"/>
<dbReference type="InterPro" id="IPR046887">
    <property type="entry name" value="RsmE_PUA-like"/>
</dbReference>
<keyword evidence="7 12" id="KW-0489">Methyltransferase</keyword>
<feature type="domain" description="Ribosomal RNA small subunit methyltransferase E methyltransferase" evidence="13">
    <location>
        <begin position="73"/>
        <end position="240"/>
    </location>
</feature>
<dbReference type="AlphaFoldDB" id="A0A1V4IVM7"/>
<evidence type="ECO:0000259" key="13">
    <source>
        <dbReference type="Pfam" id="PF04452"/>
    </source>
</evidence>
<evidence type="ECO:0000313" key="16">
    <source>
        <dbReference type="Proteomes" id="UP000190080"/>
    </source>
</evidence>
<evidence type="ECO:0000256" key="1">
    <source>
        <dbReference type="ARBA" id="ARBA00004496"/>
    </source>
</evidence>
<evidence type="ECO:0000256" key="12">
    <source>
        <dbReference type="PIRNR" id="PIRNR015601"/>
    </source>
</evidence>
<dbReference type="InterPro" id="IPR006700">
    <property type="entry name" value="RsmE"/>
</dbReference>